<dbReference type="Proteomes" id="UP001055712">
    <property type="component" value="Unassembled WGS sequence"/>
</dbReference>
<feature type="region of interest" description="Disordered" evidence="1">
    <location>
        <begin position="88"/>
        <end position="147"/>
    </location>
</feature>
<sequence>MATKRRGLESLATRLAKRECLGAPPGAVVPQSRRLYENVVPDTVVPGVVPPPNSVLSCFTPSGDYLIAFQPISNEVVAYRFKGLHVSGKSQPPGPTGVDNTNNAAGAGTATAPLPETSSQPALGSLPASQQHAAFGQQEAAAAAGEEQEQRQVAFSDVFRQHWRCCPCPGRQEQLSTDFCLTVHDRFLLVATATPERQPPAGARGAARLVPWVDRTTLHLLDLENGSLLDSHTVRGEYVELARNQGAHLRGHLLLVLGLSSQTLYMLQLLPTGRFLFLQAVGQHCRDDDALVIAQQEERERRFRQQQEQQRSGQQQRAAHSSLPSTGSFPSLLALASEARSAAAAAATAAGSAAQPSGAAATAAGGGGGGGRGGGSAQGRSPASSSAAAAAAAAPSPASSPAPSPAAAAAAAAAVAAAATAAAAAAAAAPESVSDAGDDGEEDLEEDEGDESLSGRVGSVRHGAAGSPLITGLKQCLLACLFQEARQQSAAAAADTAGAVSAAAQVAAASHVPWGGSAASPGMPRPCASTGGLPTSQRGASAALRPPQRMVSSSGNLAAQQRGPSRLSPQQQQRGSVPPDDGSGGGGSSSRLLPHWRRHLDRFYYYFEAHLELLMWKAQLMDDQRLLIHWCPAEMLSGPHRHQLHGNAPSTAAGGQQGSYLMLFNTATASVEQLFVAHSRELAAWYLQHPAAFHGGHSCSCGCGSDWERWVPAPAASCLAREQQLRDPLLAAKELRHRLSDELPASSQTRQVTPYLDPDLYCYDERAIGGAIRPHHPPHRSIKFMCRCQPERLRFRLDPEHLQAAPPVEQATGSRAAAAAAARAHVVYLFHPVQPCLLAVMQDIETAMAERVTLFTRL</sequence>
<dbReference type="AlphaFoldDB" id="A0A9D4Z2U8"/>
<proteinExistence type="predicted"/>
<feature type="compositionally biased region" description="Low complexity" evidence="1">
    <location>
        <begin position="130"/>
        <end position="145"/>
    </location>
</feature>
<feature type="compositionally biased region" description="Polar residues" evidence="1">
    <location>
        <begin position="550"/>
        <end position="574"/>
    </location>
</feature>
<reference evidence="2" key="2">
    <citation type="submission" date="2020-11" db="EMBL/GenBank/DDBJ databases">
        <authorList>
            <person name="Cecchin M."/>
            <person name="Marcolungo L."/>
            <person name="Rossato M."/>
            <person name="Girolomoni L."/>
            <person name="Cosentino E."/>
            <person name="Cuine S."/>
            <person name="Li-Beisson Y."/>
            <person name="Delledonne M."/>
            <person name="Ballottari M."/>
        </authorList>
    </citation>
    <scope>NUCLEOTIDE SEQUENCE</scope>
    <source>
        <strain evidence="2">211/11P</strain>
        <tissue evidence="2">Whole cell</tissue>
    </source>
</reference>
<dbReference type="GO" id="GO:0031461">
    <property type="term" value="C:cullin-RING ubiquitin ligase complex"/>
    <property type="evidence" value="ECO:0007669"/>
    <property type="project" value="TreeGrafter"/>
</dbReference>
<dbReference type="PANTHER" id="PTHR13374">
    <property type="entry name" value="DET1 HOMOLOG DE-ETIOLATED-1 HOMOLOG"/>
    <property type="match status" value="1"/>
</dbReference>
<feature type="region of interest" description="Disordered" evidence="1">
    <location>
        <begin position="299"/>
        <end position="325"/>
    </location>
</feature>
<evidence type="ECO:0000256" key="1">
    <source>
        <dbReference type="SAM" id="MobiDB-lite"/>
    </source>
</evidence>
<organism evidence="2 3">
    <name type="scientific">Chlorella vulgaris</name>
    <name type="common">Green alga</name>
    <dbReference type="NCBI Taxonomy" id="3077"/>
    <lineage>
        <taxon>Eukaryota</taxon>
        <taxon>Viridiplantae</taxon>
        <taxon>Chlorophyta</taxon>
        <taxon>core chlorophytes</taxon>
        <taxon>Trebouxiophyceae</taxon>
        <taxon>Chlorellales</taxon>
        <taxon>Chlorellaceae</taxon>
        <taxon>Chlorella clade</taxon>
        <taxon>Chlorella</taxon>
    </lineage>
</organism>
<feature type="compositionally biased region" description="Low complexity" evidence="1">
    <location>
        <begin position="306"/>
        <end position="317"/>
    </location>
</feature>
<dbReference type="InterPro" id="IPR019138">
    <property type="entry name" value="De-etiolated_protein_1_Det1"/>
</dbReference>
<dbReference type="OrthoDB" id="18339at2759"/>
<keyword evidence="3" id="KW-1185">Reference proteome</keyword>
<dbReference type="PANTHER" id="PTHR13374:SF3">
    <property type="entry name" value="DET1 HOMOLOG"/>
    <property type="match status" value="1"/>
</dbReference>
<name>A0A9D4Z2U8_CHLVU</name>
<feature type="region of interest" description="Disordered" evidence="1">
    <location>
        <begin position="515"/>
        <end position="592"/>
    </location>
</feature>
<dbReference type="GO" id="GO:0031625">
    <property type="term" value="F:ubiquitin protein ligase binding"/>
    <property type="evidence" value="ECO:0007669"/>
    <property type="project" value="TreeGrafter"/>
</dbReference>
<feature type="region of interest" description="Disordered" evidence="1">
    <location>
        <begin position="351"/>
        <end position="383"/>
    </location>
</feature>
<reference evidence="2" key="1">
    <citation type="journal article" date="2019" name="Plant J.">
        <title>Chlorella vulgaris genome assembly and annotation reveals the molecular basis for metabolic acclimation to high light conditions.</title>
        <authorList>
            <person name="Cecchin M."/>
            <person name="Marcolungo L."/>
            <person name="Rossato M."/>
            <person name="Girolomoni L."/>
            <person name="Cosentino E."/>
            <person name="Cuine S."/>
            <person name="Li-Beisson Y."/>
            <person name="Delledonne M."/>
            <person name="Ballottari M."/>
        </authorList>
    </citation>
    <scope>NUCLEOTIDE SEQUENCE</scope>
    <source>
        <strain evidence="2">211/11P</strain>
    </source>
</reference>
<dbReference type="GO" id="GO:0005634">
    <property type="term" value="C:nucleus"/>
    <property type="evidence" value="ECO:0007669"/>
    <property type="project" value="TreeGrafter"/>
</dbReference>
<feature type="region of interest" description="Disordered" evidence="1">
    <location>
        <begin position="429"/>
        <end position="460"/>
    </location>
</feature>
<feature type="compositionally biased region" description="Low complexity" evidence="1">
    <location>
        <begin position="351"/>
        <end position="363"/>
    </location>
</feature>
<evidence type="ECO:0000313" key="2">
    <source>
        <dbReference type="EMBL" id="KAI3438802.1"/>
    </source>
</evidence>
<dbReference type="GO" id="GO:0016567">
    <property type="term" value="P:protein ubiquitination"/>
    <property type="evidence" value="ECO:0007669"/>
    <property type="project" value="TreeGrafter"/>
</dbReference>
<dbReference type="GO" id="GO:1990756">
    <property type="term" value="F:ubiquitin-like ligase-substrate adaptor activity"/>
    <property type="evidence" value="ECO:0007669"/>
    <property type="project" value="TreeGrafter"/>
</dbReference>
<dbReference type="EMBL" id="SIDB01000001">
    <property type="protein sequence ID" value="KAI3438802.1"/>
    <property type="molecule type" value="Genomic_DNA"/>
</dbReference>
<dbReference type="Pfam" id="PF09737">
    <property type="entry name" value="Det1"/>
    <property type="match status" value="2"/>
</dbReference>
<feature type="compositionally biased region" description="Low complexity" evidence="1">
    <location>
        <begin position="100"/>
        <end position="112"/>
    </location>
</feature>
<gene>
    <name evidence="2" type="ORF">D9Q98_001219</name>
</gene>
<accession>A0A9D4Z2U8</accession>
<feature type="compositionally biased region" description="Acidic residues" evidence="1">
    <location>
        <begin position="436"/>
        <end position="451"/>
    </location>
</feature>
<evidence type="ECO:0000313" key="3">
    <source>
        <dbReference type="Proteomes" id="UP001055712"/>
    </source>
</evidence>
<dbReference type="GO" id="GO:0032436">
    <property type="term" value="P:positive regulation of proteasomal ubiquitin-dependent protein catabolic process"/>
    <property type="evidence" value="ECO:0007669"/>
    <property type="project" value="TreeGrafter"/>
</dbReference>
<comment type="caution">
    <text evidence="2">The sequence shown here is derived from an EMBL/GenBank/DDBJ whole genome shotgun (WGS) entry which is preliminary data.</text>
</comment>
<feature type="compositionally biased region" description="Gly residues" evidence="1">
    <location>
        <begin position="364"/>
        <end position="377"/>
    </location>
</feature>
<protein>
    <submittedName>
        <fullName evidence="2">Uncharacterized protein</fullName>
    </submittedName>
</protein>